<feature type="region of interest" description="Disordered" evidence="19">
    <location>
        <begin position="1236"/>
        <end position="1255"/>
    </location>
</feature>
<dbReference type="InterPro" id="IPR055163">
    <property type="entry name" value="ALK/LTK-like_GRD"/>
</dbReference>
<reference evidence="24" key="1">
    <citation type="journal article" date="2016" name="Gigascience">
        <title>De novo construction of an expanded transcriptome assembly for the western tarnished plant bug, Lygus hesperus.</title>
        <authorList>
            <person name="Tassone E.E."/>
            <person name="Geib S.M."/>
            <person name="Hall B."/>
            <person name="Fabrick J.A."/>
            <person name="Brent C.S."/>
            <person name="Hull J.J."/>
        </authorList>
    </citation>
    <scope>NUCLEOTIDE SEQUENCE</scope>
</reference>
<dbReference type="Pfam" id="PF07714">
    <property type="entry name" value="PK_Tyr_Ser-Thr"/>
    <property type="match status" value="1"/>
</dbReference>
<comment type="catalytic activity">
    <reaction evidence="15 18">
        <text>L-tyrosyl-[protein] + ATP = O-phospho-L-tyrosyl-[protein] + ADP + H(+)</text>
        <dbReference type="Rhea" id="RHEA:10596"/>
        <dbReference type="Rhea" id="RHEA-COMP:10136"/>
        <dbReference type="Rhea" id="RHEA-COMP:20101"/>
        <dbReference type="ChEBI" id="CHEBI:15378"/>
        <dbReference type="ChEBI" id="CHEBI:30616"/>
        <dbReference type="ChEBI" id="CHEBI:46858"/>
        <dbReference type="ChEBI" id="CHEBI:61978"/>
        <dbReference type="ChEBI" id="CHEBI:456216"/>
        <dbReference type="EC" id="2.7.10.1"/>
    </reaction>
</comment>
<evidence type="ECO:0000259" key="23">
    <source>
        <dbReference type="PROSITE" id="PS50060"/>
    </source>
</evidence>
<feature type="transmembrane region" description="Helical" evidence="20">
    <location>
        <begin position="869"/>
        <end position="895"/>
    </location>
</feature>
<feature type="chain" id="PRO_5007527265" description="Tyrosine-protein kinase receptor" evidence="21">
    <location>
        <begin position="26"/>
        <end position="1356"/>
    </location>
</feature>
<evidence type="ECO:0000256" key="15">
    <source>
        <dbReference type="ARBA" id="ARBA00051243"/>
    </source>
</evidence>
<dbReference type="FunFam" id="3.30.200.20:FF:000117">
    <property type="entry name" value="Tyrosine-protein kinase receptor"/>
    <property type="match status" value="1"/>
</dbReference>
<evidence type="ECO:0000256" key="14">
    <source>
        <dbReference type="ARBA" id="ARBA00023180"/>
    </source>
</evidence>
<gene>
    <name evidence="24" type="primary">Alk_1</name>
    <name evidence="24" type="ORF">g.83697</name>
</gene>
<dbReference type="SUPFAM" id="SSF57424">
    <property type="entry name" value="LDL receptor-like module"/>
    <property type="match status" value="1"/>
</dbReference>
<feature type="signal peptide" evidence="21">
    <location>
        <begin position="1"/>
        <end position="25"/>
    </location>
</feature>
<dbReference type="PROSITE" id="PS50011">
    <property type="entry name" value="PROTEIN_KINASE_DOM"/>
    <property type="match status" value="1"/>
</dbReference>
<dbReference type="EMBL" id="GDHC01009196">
    <property type="protein sequence ID" value="JAQ09433.1"/>
    <property type="molecule type" value="Transcribed_RNA"/>
</dbReference>
<evidence type="ECO:0000259" key="22">
    <source>
        <dbReference type="PROSITE" id="PS50011"/>
    </source>
</evidence>
<keyword evidence="18" id="KW-0597">Phosphoprotein</keyword>
<evidence type="ECO:0000256" key="11">
    <source>
        <dbReference type="ARBA" id="ARBA00023137"/>
    </source>
</evidence>
<dbReference type="Pfam" id="PF12810">
    <property type="entry name" value="ALK_LTK_GRD"/>
    <property type="match status" value="1"/>
</dbReference>
<dbReference type="PANTHER" id="PTHR24416:SF604">
    <property type="entry name" value="RECEPTOR PROTEIN-TYROSINE KINASE"/>
    <property type="match status" value="1"/>
</dbReference>
<dbReference type="InterPro" id="IPR011009">
    <property type="entry name" value="Kinase-like_dom_sf"/>
</dbReference>
<keyword evidence="13 18" id="KW-0675">Receptor</keyword>
<dbReference type="InterPro" id="IPR013320">
    <property type="entry name" value="ConA-like_dom_sf"/>
</dbReference>
<evidence type="ECO:0000256" key="3">
    <source>
        <dbReference type="ARBA" id="ARBA00022679"/>
    </source>
</evidence>
<dbReference type="PROSITE" id="PS01209">
    <property type="entry name" value="LDLRA_1"/>
    <property type="match status" value="1"/>
</dbReference>
<evidence type="ECO:0000256" key="20">
    <source>
        <dbReference type="SAM" id="Phobius"/>
    </source>
</evidence>
<dbReference type="GO" id="GO:0005524">
    <property type="term" value="F:ATP binding"/>
    <property type="evidence" value="ECO:0007669"/>
    <property type="project" value="UniProtKB-UniRule"/>
</dbReference>
<keyword evidence="8 17" id="KW-0067">ATP-binding</keyword>
<dbReference type="PROSITE" id="PS00107">
    <property type="entry name" value="PROTEIN_KINASE_ATP"/>
    <property type="match status" value="1"/>
</dbReference>
<dbReference type="InterPro" id="IPR050122">
    <property type="entry name" value="RTK"/>
</dbReference>
<keyword evidence="7 24" id="KW-0418">Kinase</keyword>
<dbReference type="FunFam" id="2.60.120.200:FF:000193">
    <property type="entry name" value="Tyrosine-protein kinase receptor"/>
    <property type="match status" value="1"/>
</dbReference>
<comment type="subcellular location">
    <subcellularLocation>
        <location evidence="1">Cell membrane</location>
        <topology evidence="1">Single-pass type I membrane protein</topology>
    </subcellularLocation>
</comment>
<feature type="domain" description="Protein kinase" evidence="22">
    <location>
        <begin position="956"/>
        <end position="1232"/>
    </location>
</feature>
<keyword evidence="4 18" id="KW-0812">Transmembrane</keyword>
<protein>
    <recommendedName>
        <fullName evidence="18">Tyrosine-protein kinase receptor</fullName>
        <ecNumber evidence="18">2.7.10.1</ecNumber>
    </recommendedName>
</protein>
<evidence type="ECO:0000256" key="7">
    <source>
        <dbReference type="ARBA" id="ARBA00022777"/>
    </source>
</evidence>
<evidence type="ECO:0000256" key="18">
    <source>
        <dbReference type="RuleBase" id="RU000312"/>
    </source>
</evidence>
<evidence type="ECO:0000256" key="10">
    <source>
        <dbReference type="ARBA" id="ARBA00023136"/>
    </source>
</evidence>
<dbReference type="GO" id="GO:0045664">
    <property type="term" value="P:regulation of neuron differentiation"/>
    <property type="evidence" value="ECO:0007669"/>
    <property type="project" value="TreeGrafter"/>
</dbReference>
<dbReference type="InterPro" id="IPR001245">
    <property type="entry name" value="Ser-Thr/Tyr_kinase_cat_dom"/>
</dbReference>
<keyword evidence="9 20" id="KW-1133">Transmembrane helix</keyword>
<evidence type="ECO:0000256" key="9">
    <source>
        <dbReference type="ARBA" id="ARBA00022989"/>
    </source>
</evidence>
<dbReference type="FunFam" id="1.10.510.10:FF:000113">
    <property type="entry name" value="Tyrosine-protein kinase receptor"/>
    <property type="match status" value="1"/>
</dbReference>
<evidence type="ECO:0000256" key="2">
    <source>
        <dbReference type="ARBA" id="ARBA00022475"/>
    </source>
</evidence>
<accession>A0A146LN65</accession>
<dbReference type="PROSITE" id="PS00239">
    <property type="entry name" value="RECEPTOR_TYR_KIN_II"/>
    <property type="match status" value="1"/>
</dbReference>
<dbReference type="SMART" id="SM00137">
    <property type="entry name" value="MAM"/>
    <property type="match status" value="2"/>
</dbReference>
<dbReference type="GO" id="GO:0004714">
    <property type="term" value="F:transmembrane receptor protein tyrosine kinase activity"/>
    <property type="evidence" value="ECO:0007669"/>
    <property type="project" value="UniProtKB-EC"/>
</dbReference>
<evidence type="ECO:0000256" key="12">
    <source>
        <dbReference type="ARBA" id="ARBA00023157"/>
    </source>
</evidence>
<keyword evidence="6 17" id="KW-0547">Nucleotide-binding</keyword>
<keyword evidence="3" id="KW-0808">Transferase</keyword>
<feature type="non-terminal residue" evidence="24">
    <location>
        <position position="1"/>
    </location>
</feature>
<dbReference type="InterPro" id="IPR023415">
    <property type="entry name" value="LDLR_class-A_CS"/>
</dbReference>
<comment type="caution">
    <text evidence="16">Lacks conserved residue(s) required for the propagation of feature annotation.</text>
</comment>
<organism evidence="24">
    <name type="scientific">Lygus hesperus</name>
    <name type="common">Western plant bug</name>
    <dbReference type="NCBI Taxonomy" id="30085"/>
    <lineage>
        <taxon>Eukaryota</taxon>
        <taxon>Metazoa</taxon>
        <taxon>Ecdysozoa</taxon>
        <taxon>Arthropoda</taxon>
        <taxon>Hexapoda</taxon>
        <taxon>Insecta</taxon>
        <taxon>Pterygota</taxon>
        <taxon>Neoptera</taxon>
        <taxon>Paraneoptera</taxon>
        <taxon>Hemiptera</taxon>
        <taxon>Heteroptera</taxon>
        <taxon>Panheteroptera</taxon>
        <taxon>Cimicomorpha</taxon>
        <taxon>Miridae</taxon>
        <taxon>Mirini</taxon>
        <taxon>Lygus</taxon>
    </lineage>
</organism>
<dbReference type="CDD" id="cd00112">
    <property type="entry name" value="LDLa"/>
    <property type="match status" value="1"/>
</dbReference>
<dbReference type="Gene3D" id="2.60.120.200">
    <property type="match status" value="2"/>
</dbReference>
<dbReference type="SUPFAM" id="SSF56112">
    <property type="entry name" value="Protein kinase-like (PK-like)"/>
    <property type="match status" value="1"/>
</dbReference>
<keyword evidence="11" id="KW-0829">Tyrosine-protein kinase</keyword>
<evidence type="ECO:0000256" key="8">
    <source>
        <dbReference type="ARBA" id="ARBA00022840"/>
    </source>
</evidence>
<dbReference type="SUPFAM" id="SSF49899">
    <property type="entry name" value="Concanavalin A-like lectins/glucanases"/>
    <property type="match status" value="2"/>
</dbReference>
<keyword evidence="2" id="KW-1003">Cell membrane</keyword>
<dbReference type="InterPro" id="IPR002011">
    <property type="entry name" value="Tyr_kinase_rcpt_2_CS"/>
</dbReference>
<dbReference type="InterPro" id="IPR000998">
    <property type="entry name" value="MAM_dom"/>
</dbReference>
<dbReference type="SMART" id="SM00219">
    <property type="entry name" value="TyrKc"/>
    <property type="match status" value="1"/>
</dbReference>
<evidence type="ECO:0000313" key="24">
    <source>
        <dbReference type="EMBL" id="JAQ09433.1"/>
    </source>
</evidence>
<keyword evidence="12" id="KW-1015">Disulfide bond</keyword>
<dbReference type="GO" id="GO:0005886">
    <property type="term" value="C:plasma membrane"/>
    <property type="evidence" value="ECO:0007669"/>
    <property type="project" value="UniProtKB-SubCell"/>
</dbReference>
<evidence type="ECO:0000256" key="6">
    <source>
        <dbReference type="ARBA" id="ARBA00022741"/>
    </source>
</evidence>
<dbReference type="Gene3D" id="4.10.400.10">
    <property type="entry name" value="Low-density Lipoprotein Receptor"/>
    <property type="match status" value="1"/>
</dbReference>
<dbReference type="Pfam" id="PF00629">
    <property type="entry name" value="MAM"/>
    <property type="match status" value="2"/>
</dbReference>
<evidence type="ECO:0000256" key="4">
    <source>
        <dbReference type="ARBA" id="ARBA00022692"/>
    </source>
</evidence>
<sequence length="1356" mass="149521">LRWVMIVAPVLAALLIAVAPRAARGEDDDCDFEKPCPWDLKDGGFKIVTGQEVNNSWVPSDGHLGGPFTDADNNTNGHFLYLLVKNKDLNKEYHVRSPKYVKSGVTCRLTFWVHMYMEQPEAREHKMFIEKADKSDVINRKAQEGNIKVVIETGSNKTQWVFHEIPGNDHNRWENETVNIGSQAEFTILLVVTPGRKQPLHVAIDNITLSNCFQDQQNECMPGQFQCANNSACISYDSVCDIEKDCPDGEDEEQDCDKVPGFARCDFEDGMCGWRNKEGRDLNWKQKNGSLTVTGSTGPSFDHTFKNATGMYIYVDMTGTYKMGTASELESPIINPPPKYHSNISSPYYNSCHISFFYHKFGPHSGSLGLFLVELQREANNTQKVWWGYGTRTDKWLRTVVKLPHNVTGRYYLLFEARKSYASRGDPALDDFAMSPRCFGKGVPAEHLEGYDYDKFQHGETPQPPVTHKDFVNATVYQFTPCGATGRKGPTQQQCDEAYNNTEVEVAVQTEKIMAGIQKWVVPEGGFYTIIAKGASGGRGGDSQAPSRGALVRTVVELKKGQQIYILVGQEGTRSCPKDSFFQNYAASRRSLCDISDETLFDPRDLIRPTRGPGAALRDPLFRDPMISEPSRDQMIKGKKGNVYAISRLTFLSEGGGGGGGTYVFTILKNKEKRPIVVAGGGGGLGHGSNSAERIHHGHAINRTLAPISGETIGSVPAGAGGGWKGGNFTARETMGLSLEHGSEGGKACYRSRNGSDMGAGGFGGGGGGCTAGGGGGGYTGGRAWAYKSGLGEGGYSWIEGGFLHRVSISPKIGPGEVLIIPAIQGCDCDYLCVALDPYRAATQCLCPDNWHLSNDSVQCIMNPSTSALSLPTAFILAVFVVFAIAATVFVIYLYSRYLKKKNAMIRRKMLSGPDLQLNRLRVASDSMMTEYNPNYEFGGGVYSLRDLKEIPREHLRLVKALGQGAFGEVYQGLYKHRVGDAVEMPVAVKTLPHLSTSQAETDFLMEALIMSKFNHPNIVHFIGVCFDQHPRFIVIELLAGGDLKTFLRESRPKPDRAVPLTMKDLLSCIVDVAKGCKYMEENRFIHRDIAARNCLLTSKGPGRVVKIADFGMARDIYRADYYRKGGKAMLPIKWMPPEAFLDGIFTTKTDVWSFGVLMWEVLSMGYMPYTGCANREVMQLVTNGGRLAPPTNCPPQLYGIMTQCWQPNPEERPAFGLILERLGYCMQDPDVKRAPLPVYTKPPSSERDTTIMRPSGMDDCIQPDYLIPLPGPQEWDFPDPLLASRSTQMLIESGVEPTPTPPVVQQININSNNNNNPSTVPPISKPHLNNLNNARTDPLVYTVSSTLKQDTEISC</sequence>
<evidence type="ECO:0000256" key="13">
    <source>
        <dbReference type="ARBA" id="ARBA00023170"/>
    </source>
</evidence>
<keyword evidence="10 20" id="KW-0472">Membrane</keyword>
<dbReference type="Pfam" id="PF00057">
    <property type="entry name" value="Ldl_recept_a"/>
    <property type="match status" value="1"/>
</dbReference>
<dbReference type="PROSITE" id="PS00109">
    <property type="entry name" value="PROTEIN_KINASE_TYR"/>
    <property type="match status" value="1"/>
</dbReference>
<dbReference type="InterPro" id="IPR020635">
    <property type="entry name" value="Tyr_kinase_cat_dom"/>
</dbReference>
<dbReference type="InterPro" id="IPR000719">
    <property type="entry name" value="Prot_kinase_dom"/>
</dbReference>
<evidence type="ECO:0000256" key="21">
    <source>
        <dbReference type="SAM" id="SignalP"/>
    </source>
</evidence>
<dbReference type="InterPro" id="IPR008266">
    <property type="entry name" value="Tyr_kinase_AS"/>
</dbReference>
<dbReference type="InterPro" id="IPR036055">
    <property type="entry name" value="LDL_receptor-like_sf"/>
</dbReference>
<evidence type="ECO:0000256" key="16">
    <source>
        <dbReference type="PROSITE-ProRule" id="PRU00124"/>
    </source>
</evidence>
<name>A0A146LN65_LYGHE</name>
<feature type="binding site" evidence="17">
    <location>
        <position position="990"/>
    </location>
    <ligand>
        <name>ATP</name>
        <dbReference type="ChEBI" id="CHEBI:30616"/>
    </ligand>
</feature>
<dbReference type="GO" id="GO:0007169">
    <property type="term" value="P:cell surface receptor protein tyrosine kinase signaling pathway"/>
    <property type="evidence" value="ECO:0007669"/>
    <property type="project" value="InterPro"/>
</dbReference>
<dbReference type="CDD" id="cd06263">
    <property type="entry name" value="MAM"/>
    <property type="match status" value="1"/>
</dbReference>
<keyword evidence="5 21" id="KW-0732">Signal</keyword>
<dbReference type="InterPro" id="IPR002172">
    <property type="entry name" value="LDrepeatLR_classA_rpt"/>
</dbReference>
<dbReference type="PROSITE" id="PS50068">
    <property type="entry name" value="LDLRA_2"/>
    <property type="match status" value="1"/>
</dbReference>
<feature type="domain" description="MAM" evidence="23">
    <location>
        <begin position="263"/>
        <end position="440"/>
    </location>
</feature>
<proteinExistence type="inferred from homology"/>
<evidence type="ECO:0000256" key="5">
    <source>
        <dbReference type="ARBA" id="ARBA00022729"/>
    </source>
</evidence>
<evidence type="ECO:0000256" key="17">
    <source>
        <dbReference type="PROSITE-ProRule" id="PRU10141"/>
    </source>
</evidence>
<dbReference type="SMART" id="SM00192">
    <property type="entry name" value="LDLa"/>
    <property type="match status" value="1"/>
</dbReference>
<dbReference type="PRINTS" id="PR00109">
    <property type="entry name" value="TYRKINASE"/>
</dbReference>
<dbReference type="PANTHER" id="PTHR24416">
    <property type="entry name" value="TYROSINE-PROTEIN KINASE RECEPTOR"/>
    <property type="match status" value="1"/>
</dbReference>
<dbReference type="GO" id="GO:0043235">
    <property type="term" value="C:receptor complex"/>
    <property type="evidence" value="ECO:0007669"/>
    <property type="project" value="TreeGrafter"/>
</dbReference>
<dbReference type="Gene3D" id="1.10.510.10">
    <property type="entry name" value="Transferase(Phosphotransferase) domain 1"/>
    <property type="match status" value="1"/>
</dbReference>
<dbReference type="Gene3D" id="3.30.200.20">
    <property type="entry name" value="Phosphorylase Kinase, domain 1"/>
    <property type="match status" value="1"/>
</dbReference>
<dbReference type="PROSITE" id="PS50060">
    <property type="entry name" value="MAM_2"/>
    <property type="match status" value="2"/>
</dbReference>
<evidence type="ECO:0000256" key="19">
    <source>
        <dbReference type="SAM" id="MobiDB-lite"/>
    </source>
</evidence>
<keyword evidence="14" id="KW-0325">Glycoprotein</keyword>
<dbReference type="CDD" id="cd05036">
    <property type="entry name" value="PTKc_ALK_LTK"/>
    <property type="match status" value="1"/>
</dbReference>
<evidence type="ECO:0000256" key="1">
    <source>
        <dbReference type="ARBA" id="ARBA00004251"/>
    </source>
</evidence>
<dbReference type="InterPro" id="IPR017441">
    <property type="entry name" value="Protein_kinase_ATP_BS"/>
</dbReference>
<comment type="similarity">
    <text evidence="18">Belongs to the protein kinase superfamily. Tyr protein kinase family. Insulin receptor subfamily.</text>
</comment>
<feature type="domain" description="MAM" evidence="23">
    <location>
        <begin position="28"/>
        <end position="214"/>
    </location>
</feature>
<dbReference type="EC" id="2.7.10.1" evidence="18"/>